<name>A0AAD4I036_9PEZI</name>
<keyword evidence="2" id="KW-1185">Reference proteome</keyword>
<protein>
    <submittedName>
        <fullName evidence="1">Uncharacterized protein</fullName>
    </submittedName>
</protein>
<organism evidence="1 2">
    <name type="scientific">Staphylotrichum longicolle</name>
    <dbReference type="NCBI Taxonomy" id="669026"/>
    <lineage>
        <taxon>Eukaryota</taxon>
        <taxon>Fungi</taxon>
        <taxon>Dikarya</taxon>
        <taxon>Ascomycota</taxon>
        <taxon>Pezizomycotina</taxon>
        <taxon>Sordariomycetes</taxon>
        <taxon>Sordariomycetidae</taxon>
        <taxon>Sordariales</taxon>
        <taxon>Chaetomiaceae</taxon>
        <taxon>Staphylotrichum</taxon>
    </lineage>
</organism>
<dbReference type="Proteomes" id="UP001197093">
    <property type="component" value="Unassembled WGS sequence"/>
</dbReference>
<gene>
    <name evidence="1" type="ORF">NEMBOFW57_005275</name>
</gene>
<evidence type="ECO:0000313" key="1">
    <source>
        <dbReference type="EMBL" id="KAG7288915.1"/>
    </source>
</evidence>
<comment type="caution">
    <text evidence="1">The sequence shown here is derived from an EMBL/GenBank/DDBJ whole genome shotgun (WGS) entry which is preliminary data.</text>
</comment>
<accession>A0AAD4I036</accession>
<dbReference type="AlphaFoldDB" id="A0AAD4I036"/>
<evidence type="ECO:0000313" key="2">
    <source>
        <dbReference type="Proteomes" id="UP001197093"/>
    </source>
</evidence>
<reference evidence="1" key="1">
    <citation type="submission" date="2023-02" db="EMBL/GenBank/DDBJ databases">
        <authorList>
            <person name="Palmer J.M."/>
        </authorList>
    </citation>
    <scope>NUCLEOTIDE SEQUENCE</scope>
    <source>
        <strain evidence="1">FW57</strain>
    </source>
</reference>
<sequence>MAALNGRCTGSKATGEWGENGICIKTSTCADYNGVYKTGACPNDPDNVKCCIIGVSGAAPTNPCGQYSYCDWTSHSCSGYWKPGYCPGGDNFRCCHL</sequence>
<dbReference type="EMBL" id="JAHCVI010000002">
    <property type="protein sequence ID" value="KAG7288915.1"/>
    <property type="molecule type" value="Genomic_DNA"/>
</dbReference>
<proteinExistence type="predicted"/>